<feature type="transmembrane region" description="Helical" evidence="2">
    <location>
        <begin position="228"/>
        <end position="251"/>
    </location>
</feature>
<evidence type="ECO:0000313" key="3">
    <source>
        <dbReference type="EMBL" id="GGH93983.1"/>
    </source>
</evidence>
<organism evidence="3 5">
    <name type="scientific">Aquisalinus luteolus</name>
    <dbReference type="NCBI Taxonomy" id="1566827"/>
    <lineage>
        <taxon>Bacteria</taxon>
        <taxon>Pseudomonadati</taxon>
        <taxon>Pseudomonadota</taxon>
        <taxon>Alphaproteobacteria</taxon>
        <taxon>Parvularculales</taxon>
        <taxon>Parvularculaceae</taxon>
        <taxon>Aquisalinus</taxon>
    </lineage>
</organism>
<evidence type="ECO:0000256" key="1">
    <source>
        <dbReference type="SAM" id="MobiDB-lite"/>
    </source>
</evidence>
<accession>A0A8J3A4W8</accession>
<evidence type="ECO:0000313" key="4">
    <source>
        <dbReference type="EMBL" id="NHK26975.1"/>
    </source>
</evidence>
<reference evidence="4 6" key="2">
    <citation type="submission" date="2020-02" db="EMBL/GenBank/DDBJ databases">
        <title>Genome sequence of Parvularcula flava strain NH6-79.</title>
        <authorList>
            <person name="Abdul Karim M.H."/>
            <person name="Lam M.Q."/>
            <person name="Chen S.J."/>
            <person name="Yahya A."/>
            <person name="Shahir S."/>
            <person name="Shamsir M.S."/>
            <person name="Chong C.S."/>
        </authorList>
    </citation>
    <scope>NUCLEOTIDE SEQUENCE [LARGE SCALE GENOMIC DNA]</scope>
    <source>
        <strain evidence="4 6">NH6-79</strain>
    </source>
</reference>
<name>A0A8J3A4W8_9PROT</name>
<comment type="caution">
    <text evidence="3">The sequence shown here is derived from an EMBL/GenBank/DDBJ whole genome shotgun (WGS) entry which is preliminary data.</text>
</comment>
<evidence type="ECO:0000256" key="2">
    <source>
        <dbReference type="SAM" id="Phobius"/>
    </source>
</evidence>
<feature type="region of interest" description="Disordered" evidence="1">
    <location>
        <begin position="306"/>
        <end position="345"/>
    </location>
</feature>
<evidence type="ECO:0000313" key="5">
    <source>
        <dbReference type="Proteomes" id="UP000621856"/>
    </source>
</evidence>
<dbReference type="EMBL" id="BMGZ01000001">
    <property type="protein sequence ID" value="GGH93983.1"/>
    <property type="molecule type" value="Genomic_DNA"/>
</dbReference>
<dbReference type="AlphaFoldDB" id="A0A8J3A4W8"/>
<dbReference type="Proteomes" id="UP000621856">
    <property type="component" value="Unassembled WGS sequence"/>
</dbReference>
<evidence type="ECO:0000313" key="6">
    <source>
        <dbReference type="Proteomes" id="UP000818603"/>
    </source>
</evidence>
<keyword evidence="2" id="KW-0812">Transmembrane</keyword>
<feature type="transmembrane region" description="Helical" evidence="2">
    <location>
        <begin position="263"/>
        <end position="295"/>
    </location>
</feature>
<dbReference type="EMBL" id="VCJR02000001">
    <property type="protein sequence ID" value="NHK26975.1"/>
    <property type="molecule type" value="Genomic_DNA"/>
</dbReference>
<feature type="transmembrane region" description="Helical" evidence="2">
    <location>
        <begin position="120"/>
        <end position="142"/>
    </location>
</feature>
<feature type="transmembrane region" description="Helical" evidence="2">
    <location>
        <begin position="80"/>
        <end position="99"/>
    </location>
</feature>
<gene>
    <name evidence="4" type="ORF">FF098_003510</name>
    <name evidence="3" type="ORF">GCM10011355_07100</name>
</gene>
<feature type="transmembrane region" description="Helical" evidence="2">
    <location>
        <begin position="154"/>
        <end position="181"/>
    </location>
</feature>
<keyword evidence="2" id="KW-1133">Transmembrane helix</keyword>
<reference evidence="3" key="1">
    <citation type="journal article" date="2014" name="Int. J. Syst. Evol. Microbiol.">
        <title>Complete genome sequence of Corynebacterium casei LMG S-19264T (=DSM 44701T), isolated from a smear-ripened cheese.</title>
        <authorList>
            <consortium name="US DOE Joint Genome Institute (JGI-PGF)"/>
            <person name="Walter F."/>
            <person name="Albersmeier A."/>
            <person name="Kalinowski J."/>
            <person name="Ruckert C."/>
        </authorList>
    </citation>
    <scope>NUCLEOTIDE SEQUENCE</scope>
    <source>
        <strain evidence="3">CGMCC 1.14984</strain>
    </source>
</reference>
<dbReference type="Proteomes" id="UP000818603">
    <property type="component" value="Unassembled WGS sequence"/>
</dbReference>
<dbReference type="RefSeq" id="WP_155137458.1">
    <property type="nucleotide sequence ID" value="NZ_BMGZ01000001.1"/>
</dbReference>
<feature type="transmembrane region" description="Helical" evidence="2">
    <location>
        <begin position="202"/>
        <end position="222"/>
    </location>
</feature>
<feature type="transmembrane region" description="Helical" evidence="2">
    <location>
        <begin position="24"/>
        <end position="45"/>
    </location>
</feature>
<keyword evidence="2" id="KW-0472">Membrane</keyword>
<keyword evidence="6" id="KW-1185">Reference proteome</keyword>
<sequence>MKPKLRSGQLATSALGLTARNIPLIIRLFLFPALAVLAIEVIYLVTAFGDLWLAILQGDAGAIEAEAYGPSYYLADGARYVISMILFAPGTVRLSRIIAGDIEPPGGFWHFSFGAREWRYAIASVLVAAVSWIFFLALPGGLSEFVFGNFMPDIYALLGIPEGMEVWIFLALLIGMVWLSVKLIPYLPMVAIENRLDIGRGLGLSFGNFWNIFGALILFGIILIGLYIALMIIVAIVIMIAAFIGIMVAGIEDSTHAAEVGTMIGFAIGFVAGYGFSAFSASATFVLAALVYLGIVRPTTEQDLIDKLDDTPINPEDEPDPDGQDSTKKPESEAGQVKANDAAPQ</sequence>
<reference evidence="3" key="3">
    <citation type="submission" date="2020-09" db="EMBL/GenBank/DDBJ databases">
        <authorList>
            <person name="Sun Q."/>
            <person name="Zhou Y."/>
        </authorList>
    </citation>
    <scope>NUCLEOTIDE SEQUENCE</scope>
    <source>
        <strain evidence="3">CGMCC 1.14984</strain>
    </source>
</reference>
<proteinExistence type="predicted"/>
<protein>
    <submittedName>
        <fullName evidence="3">Uncharacterized protein</fullName>
    </submittedName>
</protein>